<keyword evidence="3" id="KW-0813">Transport</keyword>
<evidence type="ECO:0000256" key="5">
    <source>
        <dbReference type="ARBA" id="ARBA00022764"/>
    </source>
</evidence>
<dbReference type="CDD" id="cd13921">
    <property type="entry name" value="Amicyanin"/>
    <property type="match status" value="1"/>
</dbReference>
<evidence type="ECO:0000256" key="2">
    <source>
        <dbReference type="ARBA" id="ARBA00004418"/>
    </source>
</evidence>
<dbReference type="InterPro" id="IPR035668">
    <property type="entry name" value="Amicyanin"/>
</dbReference>
<evidence type="ECO:0000256" key="8">
    <source>
        <dbReference type="SAM" id="MobiDB-lite"/>
    </source>
</evidence>
<dbReference type="InterPro" id="IPR002386">
    <property type="entry name" value="Amicyanin/Pseudoazurin"/>
</dbReference>
<feature type="domain" description="Blue (type 1) copper" evidence="10">
    <location>
        <begin position="22"/>
        <end position="98"/>
    </location>
</feature>
<dbReference type="InterPro" id="IPR052721">
    <property type="entry name" value="ET_Amicyanin"/>
</dbReference>
<dbReference type="Gene3D" id="2.60.40.420">
    <property type="entry name" value="Cupredoxins - blue copper proteins"/>
    <property type="match status" value="1"/>
</dbReference>
<protein>
    <submittedName>
        <fullName evidence="11">Cupredoxin</fullName>
    </submittedName>
</protein>
<feature type="signal peptide" evidence="9">
    <location>
        <begin position="1"/>
        <end position="18"/>
    </location>
</feature>
<keyword evidence="9" id="KW-0732">Signal</keyword>
<dbReference type="PANTHER" id="PTHR36507:SF1">
    <property type="entry name" value="BLL1555 PROTEIN"/>
    <property type="match status" value="1"/>
</dbReference>
<dbReference type="GO" id="GO:0042597">
    <property type="term" value="C:periplasmic space"/>
    <property type="evidence" value="ECO:0007669"/>
    <property type="project" value="UniProtKB-SubCell"/>
</dbReference>
<reference evidence="11 12" key="1">
    <citation type="submission" date="2016-05" db="EMBL/GenBank/DDBJ databases">
        <title>Genome sequencing reveals origins of a unique bacterial endosymbiosis in the earliest lineages of terrestrial Fungi.</title>
        <authorList>
            <consortium name="DOE Joint Genome Institute"/>
            <person name="Uehling J."/>
            <person name="Gryganskyi A."/>
            <person name="Hameed K."/>
            <person name="Tschaplinski T."/>
            <person name="Misztal P."/>
            <person name="Wu S."/>
            <person name="Desiro A."/>
            <person name="Vande Pol N."/>
            <person name="Du Z.-Y."/>
            <person name="Zienkiewicz A."/>
            <person name="Zienkiewicz K."/>
            <person name="Morin E."/>
            <person name="Tisserant E."/>
            <person name="Splivallo R."/>
            <person name="Hainaut M."/>
            <person name="Henrissat B."/>
            <person name="Ohm R."/>
            <person name="Kuo A."/>
            <person name="Yan J."/>
            <person name="Lipzen A."/>
            <person name="Nolan M."/>
            <person name="Labutti K."/>
            <person name="Barry K."/>
            <person name="Goldstein A."/>
            <person name="Labbe J."/>
            <person name="Schadt C."/>
            <person name="Tuskan G."/>
            <person name="Grigoriev I."/>
            <person name="Martin F."/>
            <person name="Vilgalys R."/>
            <person name="Bonito G."/>
        </authorList>
    </citation>
    <scope>NUCLEOTIDE SEQUENCE [LARGE SCALE GENOMIC DNA]</scope>
    <source>
        <strain evidence="11 12">AG-77</strain>
    </source>
</reference>
<dbReference type="PRINTS" id="PR00155">
    <property type="entry name" value="AMICYANIN"/>
</dbReference>
<keyword evidence="12" id="KW-1185">Reference proteome</keyword>
<evidence type="ECO:0000256" key="1">
    <source>
        <dbReference type="ARBA" id="ARBA00001935"/>
    </source>
</evidence>
<dbReference type="GO" id="GO:0005507">
    <property type="term" value="F:copper ion binding"/>
    <property type="evidence" value="ECO:0007669"/>
    <property type="project" value="InterPro"/>
</dbReference>
<dbReference type="InterPro" id="IPR000923">
    <property type="entry name" value="BlueCu_1"/>
</dbReference>
<dbReference type="AlphaFoldDB" id="A0A197JZ07"/>
<dbReference type="GO" id="GO:0009055">
    <property type="term" value="F:electron transfer activity"/>
    <property type="evidence" value="ECO:0007669"/>
    <property type="project" value="InterPro"/>
</dbReference>
<gene>
    <name evidence="11" type="ORF">K457DRAFT_137281</name>
</gene>
<proteinExistence type="predicted"/>
<dbReference type="Proteomes" id="UP000078512">
    <property type="component" value="Unassembled WGS sequence"/>
</dbReference>
<keyword evidence="7" id="KW-0186">Copper</keyword>
<dbReference type="OrthoDB" id="2361724at2759"/>
<evidence type="ECO:0000256" key="4">
    <source>
        <dbReference type="ARBA" id="ARBA00022723"/>
    </source>
</evidence>
<dbReference type="PANTHER" id="PTHR36507">
    <property type="entry name" value="BLL1555 PROTEIN"/>
    <property type="match status" value="1"/>
</dbReference>
<organism evidence="11 12">
    <name type="scientific">Linnemannia elongata AG-77</name>
    <dbReference type="NCBI Taxonomy" id="1314771"/>
    <lineage>
        <taxon>Eukaryota</taxon>
        <taxon>Fungi</taxon>
        <taxon>Fungi incertae sedis</taxon>
        <taxon>Mucoromycota</taxon>
        <taxon>Mortierellomycotina</taxon>
        <taxon>Mortierellomycetes</taxon>
        <taxon>Mortierellales</taxon>
        <taxon>Mortierellaceae</taxon>
        <taxon>Linnemannia</taxon>
    </lineage>
</organism>
<comment type="subcellular location">
    <subcellularLocation>
        <location evidence="2">Periplasm</location>
    </subcellularLocation>
</comment>
<dbReference type="InterPro" id="IPR008972">
    <property type="entry name" value="Cupredoxin"/>
</dbReference>
<sequence length="170" mass="16996">MRFYSITILSAILAPVFAAVHTVQIKNFSFMPPQVDISPGDMVTWTNADTVAHTATADGGSFDSGSIAPGKSFSHTFTAAGTLPYHCTIHPSMLAKVAIAANGTSTAPATTGTGTASRTASRTASGTATGTSAPPAATTTNTPSSGNILNAPIKVVLSIGGGVAALAQFL</sequence>
<feature type="chain" id="PRO_5008276425" evidence="9">
    <location>
        <begin position="19"/>
        <end position="170"/>
    </location>
</feature>
<evidence type="ECO:0000256" key="7">
    <source>
        <dbReference type="ARBA" id="ARBA00023008"/>
    </source>
</evidence>
<evidence type="ECO:0000256" key="6">
    <source>
        <dbReference type="ARBA" id="ARBA00022982"/>
    </source>
</evidence>
<dbReference type="Pfam" id="PF00127">
    <property type="entry name" value="Copper-bind"/>
    <property type="match status" value="1"/>
</dbReference>
<evidence type="ECO:0000256" key="3">
    <source>
        <dbReference type="ARBA" id="ARBA00022448"/>
    </source>
</evidence>
<keyword evidence="5" id="KW-0574">Periplasm</keyword>
<evidence type="ECO:0000313" key="12">
    <source>
        <dbReference type="Proteomes" id="UP000078512"/>
    </source>
</evidence>
<comment type="cofactor">
    <cofactor evidence="1">
        <name>Cu cation</name>
        <dbReference type="ChEBI" id="CHEBI:23378"/>
    </cofactor>
</comment>
<accession>A0A197JZ07</accession>
<dbReference type="EMBL" id="KV442036">
    <property type="protein sequence ID" value="OAQ30183.1"/>
    <property type="molecule type" value="Genomic_DNA"/>
</dbReference>
<dbReference type="SUPFAM" id="SSF49503">
    <property type="entry name" value="Cupredoxins"/>
    <property type="match status" value="1"/>
</dbReference>
<name>A0A197JZ07_9FUNG</name>
<keyword evidence="6" id="KW-0249">Electron transport</keyword>
<evidence type="ECO:0000256" key="9">
    <source>
        <dbReference type="SAM" id="SignalP"/>
    </source>
</evidence>
<evidence type="ECO:0000313" key="11">
    <source>
        <dbReference type="EMBL" id="OAQ30183.1"/>
    </source>
</evidence>
<evidence type="ECO:0000259" key="10">
    <source>
        <dbReference type="Pfam" id="PF00127"/>
    </source>
</evidence>
<keyword evidence="4" id="KW-0479">Metal-binding</keyword>
<feature type="region of interest" description="Disordered" evidence="8">
    <location>
        <begin position="106"/>
        <end position="145"/>
    </location>
</feature>